<evidence type="ECO:0000256" key="6">
    <source>
        <dbReference type="SAM" id="Phobius"/>
    </source>
</evidence>
<feature type="transmembrane region" description="Helical" evidence="6">
    <location>
        <begin position="91"/>
        <end position="114"/>
    </location>
</feature>
<evidence type="ECO:0000256" key="1">
    <source>
        <dbReference type="ARBA" id="ARBA00004651"/>
    </source>
</evidence>
<evidence type="ECO:0000256" key="2">
    <source>
        <dbReference type="ARBA" id="ARBA00022475"/>
    </source>
</evidence>
<feature type="transmembrane region" description="Helical" evidence="6">
    <location>
        <begin position="213"/>
        <end position="231"/>
    </location>
</feature>
<proteinExistence type="predicted"/>
<dbReference type="Proteomes" id="UP000723714">
    <property type="component" value="Unassembled WGS sequence"/>
</dbReference>
<dbReference type="PANTHER" id="PTHR32196">
    <property type="entry name" value="ABC TRANSPORTER PERMEASE PROTEIN YPHD-RELATED-RELATED"/>
    <property type="match status" value="1"/>
</dbReference>
<feature type="transmembrane region" description="Helical" evidence="6">
    <location>
        <begin position="161"/>
        <end position="182"/>
    </location>
</feature>
<reference evidence="7 8" key="1">
    <citation type="submission" date="2021-06" db="EMBL/GenBank/DDBJ databases">
        <title>Faecalicatena sp. nov. isolated from porcine feces.</title>
        <authorList>
            <person name="Oh B.S."/>
            <person name="Lee J.H."/>
        </authorList>
    </citation>
    <scope>NUCLEOTIDE SEQUENCE [LARGE SCALE GENOMIC DNA]</scope>
    <source>
        <strain evidence="7 8">AGMB00832</strain>
    </source>
</reference>
<dbReference type="EMBL" id="JABACJ020000002">
    <property type="protein sequence ID" value="MBU3874900.1"/>
    <property type="molecule type" value="Genomic_DNA"/>
</dbReference>
<comment type="caution">
    <text evidence="7">The sequence shown here is derived from an EMBL/GenBank/DDBJ whole genome shotgun (WGS) entry which is preliminary data.</text>
</comment>
<accession>A0ABS6D0M0</accession>
<feature type="transmembrane region" description="Helical" evidence="6">
    <location>
        <begin position="121"/>
        <end position="141"/>
    </location>
</feature>
<keyword evidence="3 6" id="KW-0812">Transmembrane</keyword>
<keyword evidence="5 6" id="KW-0472">Membrane</keyword>
<feature type="transmembrane region" description="Helical" evidence="6">
    <location>
        <begin position="52"/>
        <end position="85"/>
    </location>
</feature>
<evidence type="ECO:0000256" key="4">
    <source>
        <dbReference type="ARBA" id="ARBA00022989"/>
    </source>
</evidence>
<evidence type="ECO:0000313" key="7">
    <source>
        <dbReference type="EMBL" id="MBU3874900.1"/>
    </source>
</evidence>
<dbReference type="PANTHER" id="PTHR32196:SF72">
    <property type="entry name" value="RIBOSE IMPORT PERMEASE PROTEIN RBSC"/>
    <property type="match status" value="1"/>
</dbReference>
<dbReference type="RefSeq" id="WP_216239519.1">
    <property type="nucleotide sequence ID" value="NZ_JABACJ020000002.1"/>
</dbReference>
<sequence>MKEKNKILNYAQDLGALIALILLVIGISCVSPEFRTWNNFLSLLRQSSINGLIAFGMTCVILTDAIDLSVGSVLALSTALCAGMIVNGVPVGLAMLLALVIGVLLGCVSGVLVTKGRLQPFIATLITMTVYRGLTMIFTNGKPISNLGDSFTLKVVGKGNFYHIPIPVILLLLIFIGFYILLQKTTFGRAIYATGSNAKCAKLAGINIHKTKIIAYAISGFMAALSGLILLSRLGSAQPTLGDGYELDAIAAVALGGTSMSGGRGKIYGTLVGVLIIAVLNNGLNILGVSSYYQDVIKGLVILVAVLSDRKR</sequence>
<dbReference type="Pfam" id="PF02653">
    <property type="entry name" value="BPD_transp_2"/>
    <property type="match status" value="1"/>
</dbReference>
<dbReference type="InterPro" id="IPR001851">
    <property type="entry name" value="ABC_transp_permease"/>
</dbReference>
<dbReference type="PROSITE" id="PS51257">
    <property type="entry name" value="PROKAR_LIPOPROTEIN"/>
    <property type="match status" value="1"/>
</dbReference>
<keyword evidence="8" id="KW-1185">Reference proteome</keyword>
<keyword evidence="2" id="KW-1003">Cell membrane</keyword>
<dbReference type="CDD" id="cd06579">
    <property type="entry name" value="TM_PBP1_transp_AraH_like"/>
    <property type="match status" value="1"/>
</dbReference>
<gene>
    <name evidence="7" type="primary">rbsC</name>
    <name evidence="7" type="ORF">HGO97_003615</name>
</gene>
<organism evidence="7 8">
    <name type="scientific">Faecalicatena faecalis</name>
    <dbReference type="NCBI Taxonomy" id="2726362"/>
    <lineage>
        <taxon>Bacteria</taxon>
        <taxon>Bacillati</taxon>
        <taxon>Bacillota</taxon>
        <taxon>Clostridia</taxon>
        <taxon>Lachnospirales</taxon>
        <taxon>Lachnospiraceae</taxon>
        <taxon>Faecalicatena</taxon>
    </lineage>
</organism>
<comment type="subcellular location">
    <subcellularLocation>
        <location evidence="1">Cell membrane</location>
        <topology evidence="1">Multi-pass membrane protein</topology>
    </subcellularLocation>
</comment>
<evidence type="ECO:0000256" key="3">
    <source>
        <dbReference type="ARBA" id="ARBA00022692"/>
    </source>
</evidence>
<evidence type="ECO:0000313" key="8">
    <source>
        <dbReference type="Proteomes" id="UP000723714"/>
    </source>
</evidence>
<feature type="transmembrane region" description="Helical" evidence="6">
    <location>
        <begin position="267"/>
        <end position="288"/>
    </location>
</feature>
<protein>
    <submittedName>
        <fullName evidence="7">Ribose ABC transporter permease</fullName>
    </submittedName>
</protein>
<name>A0ABS6D0M0_9FIRM</name>
<evidence type="ECO:0000256" key="5">
    <source>
        <dbReference type="ARBA" id="ARBA00023136"/>
    </source>
</evidence>
<keyword evidence="4 6" id="KW-1133">Transmembrane helix</keyword>
<feature type="transmembrane region" description="Helical" evidence="6">
    <location>
        <begin position="14"/>
        <end position="31"/>
    </location>
</feature>